<dbReference type="KEGG" id="qsa:O6P43_009071"/>
<feature type="compositionally biased region" description="Basic and acidic residues" evidence="1">
    <location>
        <begin position="44"/>
        <end position="69"/>
    </location>
</feature>
<keyword evidence="3" id="KW-1185">Reference proteome</keyword>
<proteinExistence type="predicted"/>
<dbReference type="GO" id="GO:0007229">
    <property type="term" value="P:integrin-mediated signaling pathway"/>
    <property type="evidence" value="ECO:0007669"/>
    <property type="project" value="UniProtKB-KW"/>
</dbReference>
<accession>A0AAD7PXG0</accession>
<evidence type="ECO:0000313" key="3">
    <source>
        <dbReference type="Proteomes" id="UP001163823"/>
    </source>
</evidence>
<feature type="compositionally biased region" description="Basic and acidic residues" evidence="1">
    <location>
        <begin position="1"/>
        <end position="11"/>
    </location>
</feature>
<feature type="region of interest" description="Disordered" evidence="1">
    <location>
        <begin position="1"/>
        <end position="93"/>
    </location>
</feature>
<evidence type="ECO:0000256" key="1">
    <source>
        <dbReference type="SAM" id="MobiDB-lite"/>
    </source>
</evidence>
<dbReference type="AlphaFoldDB" id="A0AAD7PXG0"/>
<evidence type="ECO:0000313" key="2">
    <source>
        <dbReference type="EMBL" id="KAJ7970969.1"/>
    </source>
</evidence>
<protein>
    <submittedName>
        <fullName evidence="2">Integrin beta-like protein</fullName>
    </submittedName>
</protein>
<feature type="region of interest" description="Disordered" evidence="1">
    <location>
        <begin position="143"/>
        <end position="169"/>
    </location>
</feature>
<sequence>MTVRTLKESQERYSVSASDLQKPKEVPSPDYSMDSDQRAGFISQEKHLEGNNDRDFLWMERNSKSKVCMEEETDQESGGSSEETESPKSVTKVRGPWKNKVAFVHSQILRIREEDSHFGEEFGDKVATFASPLEVVLFSRPTSLPSSPLSGKTITPTPINSAFYRGTGQ</sequence>
<comment type="caution">
    <text evidence="2">The sequence shown here is derived from an EMBL/GenBank/DDBJ whole genome shotgun (WGS) entry which is preliminary data.</text>
</comment>
<organism evidence="2 3">
    <name type="scientific">Quillaja saponaria</name>
    <name type="common">Soap bark tree</name>
    <dbReference type="NCBI Taxonomy" id="32244"/>
    <lineage>
        <taxon>Eukaryota</taxon>
        <taxon>Viridiplantae</taxon>
        <taxon>Streptophyta</taxon>
        <taxon>Embryophyta</taxon>
        <taxon>Tracheophyta</taxon>
        <taxon>Spermatophyta</taxon>
        <taxon>Magnoliopsida</taxon>
        <taxon>eudicotyledons</taxon>
        <taxon>Gunneridae</taxon>
        <taxon>Pentapetalae</taxon>
        <taxon>rosids</taxon>
        <taxon>fabids</taxon>
        <taxon>Fabales</taxon>
        <taxon>Quillajaceae</taxon>
        <taxon>Quillaja</taxon>
    </lineage>
</organism>
<keyword evidence="2" id="KW-0401">Integrin</keyword>
<gene>
    <name evidence="2" type="ORF">O6P43_009071</name>
</gene>
<name>A0AAD7PXG0_QUISA</name>
<reference evidence="2" key="1">
    <citation type="journal article" date="2023" name="Science">
        <title>Elucidation of the pathway for biosynthesis of saponin adjuvants from the soapbark tree.</title>
        <authorList>
            <person name="Reed J."/>
            <person name="Orme A."/>
            <person name="El-Demerdash A."/>
            <person name="Owen C."/>
            <person name="Martin L.B.B."/>
            <person name="Misra R.C."/>
            <person name="Kikuchi S."/>
            <person name="Rejzek M."/>
            <person name="Martin A.C."/>
            <person name="Harkess A."/>
            <person name="Leebens-Mack J."/>
            <person name="Louveau T."/>
            <person name="Stephenson M.J."/>
            <person name="Osbourn A."/>
        </authorList>
    </citation>
    <scope>NUCLEOTIDE SEQUENCE</scope>
    <source>
        <strain evidence="2">S10</strain>
    </source>
</reference>
<dbReference type="Proteomes" id="UP001163823">
    <property type="component" value="Chromosome 4"/>
</dbReference>
<dbReference type="EMBL" id="JARAOO010000004">
    <property type="protein sequence ID" value="KAJ7970969.1"/>
    <property type="molecule type" value="Genomic_DNA"/>
</dbReference>